<proteinExistence type="inferred from homology"/>
<dbReference type="PANTHER" id="PTHR45667">
    <property type="entry name" value="S-ADENOSYLMETHIONINE MITOCHONDRIAL CARRIER PROTEIN"/>
    <property type="match status" value="1"/>
</dbReference>
<dbReference type="Proteomes" id="UP000013776">
    <property type="component" value="Unassembled WGS sequence"/>
</dbReference>
<comment type="subcellular location">
    <subcellularLocation>
        <location evidence="1">Membrane</location>
        <topology evidence="1">Multi-pass membrane protein</topology>
    </subcellularLocation>
</comment>
<keyword evidence="3 9" id="KW-0813">Transport</keyword>
<sequence length="274" mass="28925">MHDVVVPLLSGAFAGLAVDLSLFPLDTLKTRLQAEGGFLINGGYRHLYKGMGSIAAGSAPGAALFFLSYEFSKKYIPLQDPILLAVASGSLAETLACLVRVPTEVIKQRTQVSKSQTSLATFRQVLGSNGIRGLYRGFGGTLAREIPFVSIQFPLWERLKAIAVRERGATQPHLAVAMQPKATPAEAALCGAVAGGIAAACTTPMDVVKTRLMLASQQSGWLETAKNVVRDEGLVALTKGMVPRVGWISVGGFIFLGGYSAASDALSNFAQLLN</sequence>
<keyword evidence="5" id="KW-0677">Repeat</keyword>
<gene>
    <name evidence="10" type="ORF">TAPDE_004981</name>
</gene>
<comment type="caution">
    <text evidence="10">The sequence shown here is derived from an EMBL/GenBank/DDBJ whole genome shotgun (WGS) entry which is preliminary data.</text>
</comment>
<dbReference type="PROSITE" id="PS50920">
    <property type="entry name" value="SOLCAR"/>
    <property type="match status" value="3"/>
</dbReference>
<dbReference type="InterPro" id="IPR018108">
    <property type="entry name" value="MCP_transmembrane"/>
</dbReference>
<keyword evidence="4 8" id="KW-0812">Transmembrane</keyword>
<dbReference type="InterPro" id="IPR023395">
    <property type="entry name" value="MCP_dom_sf"/>
</dbReference>
<evidence type="ECO:0008006" key="12">
    <source>
        <dbReference type="Google" id="ProtNLM"/>
    </source>
</evidence>
<evidence type="ECO:0000313" key="10">
    <source>
        <dbReference type="EMBL" id="CCG84515.1"/>
    </source>
</evidence>
<evidence type="ECO:0000256" key="1">
    <source>
        <dbReference type="ARBA" id="ARBA00004141"/>
    </source>
</evidence>
<dbReference type="EMBL" id="CAHR02000255">
    <property type="protein sequence ID" value="CCG84515.1"/>
    <property type="molecule type" value="Genomic_DNA"/>
</dbReference>
<evidence type="ECO:0000256" key="9">
    <source>
        <dbReference type="RuleBase" id="RU000488"/>
    </source>
</evidence>
<feature type="repeat" description="Solcar" evidence="8">
    <location>
        <begin position="80"/>
        <end position="162"/>
    </location>
</feature>
<evidence type="ECO:0000256" key="4">
    <source>
        <dbReference type="ARBA" id="ARBA00022692"/>
    </source>
</evidence>
<evidence type="ECO:0000256" key="3">
    <source>
        <dbReference type="ARBA" id="ARBA00022448"/>
    </source>
</evidence>
<evidence type="ECO:0000313" key="11">
    <source>
        <dbReference type="Proteomes" id="UP000013776"/>
    </source>
</evidence>
<keyword evidence="11" id="KW-1185">Reference proteome</keyword>
<dbReference type="AlphaFoldDB" id="R4XMH9"/>
<comment type="similarity">
    <text evidence="2 9">Belongs to the mitochondrial carrier (TC 2.A.29) family.</text>
</comment>
<evidence type="ECO:0000256" key="6">
    <source>
        <dbReference type="ARBA" id="ARBA00022989"/>
    </source>
</evidence>
<organism evidence="10 11">
    <name type="scientific">Taphrina deformans (strain PYCC 5710 / ATCC 11124 / CBS 356.35 / IMI 108563 / JCM 9778 / NBRC 8474)</name>
    <name type="common">Peach leaf curl fungus</name>
    <name type="synonym">Lalaria deformans</name>
    <dbReference type="NCBI Taxonomy" id="1097556"/>
    <lineage>
        <taxon>Eukaryota</taxon>
        <taxon>Fungi</taxon>
        <taxon>Dikarya</taxon>
        <taxon>Ascomycota</taxon>
        <taxon>Taphrinomycotina</taxon>
        <taxon>Taphrinomycetes</taxon>
        <taxon>Taphrinales</taxon>
        <taxon>Taphrinaceae</taxon>
        <taxon>Taphrina</taxon>
    </lineage>
</organism>
<dbReference type="GO" id="GO:0016020">
    <property type="term" value="C:membrane"/>
    <property type="evidence" value="ECO:0007669"/>
    <property type="project" value="UniProtKB-SubCell"/>
</dbReference>
<reference evidence="10 11" key="1">
    <citation type="journal article" date="2013" name="MBio">
        <title>Genome sequencing of the plant pathogen Taphrina deformans, the causal agent of peach leaf curl.</title>
        <authorList>
            <person name="Cisse O.H."/>
            <person name="Almeida J.M.G.C.F."/>
            <person name="Fonseca A."/>
            <person name="Kumar A.A."/>
            <person name="Salojaervi J."/>
            <person name="Overmyer K."/>
            <person name="Hauser P.M."/>
            <person name="Pagni M."/>
        </authorList>
    </citation>
    <scope>NUCLEOTIDE SEQUENCE [LARGE SCALE GENOMIC DNA]</scope>
    <source>
        <strain evidence="11">PYCC 5710 / ATCC 11124 / CBS 356.35 / IMI 108563 / JCM 9778 / NBRC 8474</strain>
    </source>
</reference>
<dbReference type="SUPFAM" id="SSF103506">
    <property type="entry name" value="Mitochondrial carrier"/>
    <property type="match status" value="1"/>
</dbReference>
<dbReference type="OrthoDB" id="276989at2759"/>
<feature type="repeat" description="Solcar" evidence="8">
    <location>
        <begin position="2"/>
        <end position="75"/>
    </location>
</feature>
<evidence type="ECO:0000256" key="5">
    <source>
        <dbReference type="ARBA" id="ARBA00022737"/>
    </source>
</evidence>
<accession>R4XMH9</accession>
<keyword evidence="7 8" id="KW-0472">Membrane</keyword>
<keyword evidence="6" id="KW-1133">Transmembrane helix</keyword>
<dbReference type="Pfam" id="PF00153">
    <property type="entry name" value="Mito_carr"/>
    <property type="match status" value="4"/>
</dbReference>
<dbReference type="eggNOG" id="KOG0768">
    <property type="taxonomic scope" value="Eukaryota"/>
</dbReference>
<protein>
    <recommendedName>
        <fullName evidence="12">Mitochondrial carrier protein PET8</fullName>
    </recommendedName>
</protein>
<dbReference type="VEuPathDB" id="FungiDB:TAPDE_004981"/>
<evidence type="ECO:0000256" key="2">
    <source>
        <dbReference type="ARBA" id="ARBA00006375"/>
    </source>
</evidence>
<evidence type="ECO:0000256" key="8">
    <source>
        <dbReference type="PROSITE-ProRule" id="PRU00282"/>
    </source>
</evidence>
<name>R4XMH9_TAPDE</name>
<dbReference type="Gene3D" id="1.50.40.10">
    <property type="entry name" value="Mitochondrial carrier domain"/>
    <property type="match status" value="2"/>
</dbReference>
<feature type="repeat" description="Solcar" evidence="8">
    <location>
        <begin position="182"/>
        <end position="265"/>
    </location>
</feature>
<evidence type="ECO:0000256" key="7">
    <source>
        <dbReference type="ARBA" id="ARBA00023136"/>
    </source>
</evidence>
<dbReference type="STRING" id="1097556.R4XMH9"/>